<dbReference type="InterPro" id="IPR016066">
    <property type="entry name" value="A-D-PHexomutase_CS"/>
</dbReference>
<dbReference type="GO" id="GO:0005975">
    <property type="term" value="P:carbohydrate metabolic process"/>
    <property type="evidence" value="ECO:0007669"/>
    <property type="project" value="InterPro"/>
</dbReference>
<dbReference type="Pfam" id="PF02879">
    <property type="entry name" value="PGM_PMM_II"/>
    <property type="match status" value="1"/>
</dbReference>
<feature type="non-terminal residue" evidence="9">
    <location>
        <position position="185"/>
    </location>
</feature>
<dbReference type="InterPro" id="IPR016055">
    <property type="entry name" value="A-D-PHexomutase_a/b/a-I/II/III"/>
</dbReference>
<keyword evidence="4 6" id="KW-0460">Magnesium</keyword>
<evidence type="ECO:0000313" key="9">
    <source>
        <dbReference type="EMBL" id="RCI70387.1"/>
    </source>
</evidence>
<dbReference type="EC" id="5.4.2.10" evidence="9"/>
<dbReference type="Pfam" id="PF02878">
    <property type="entry name" value="PGM_PMM_I"/>
    <property type="match status" value="1"/>
</dbReference>
<comment type="similarity">
    <text evidence="2 6">Belongs to the phosphohexose mutase family.</text>
</comment>
<protein>
    <submittedName>
        <fullName evidence="9">Phosphoglucosamine mutase</fullName>
        <ecNumber evidence="9">5.4.2.10</ecNumber>
    </submittedName>
</protein>
<organism evidence="9 10">
    <name type="scientific">Pseudomonas aeruginosa</name>
    <dbReference type="NCBI Taxonomy" id="287"/>
    <lineage>
        <taxon>Bacteria</taxon>
        <taxon>Pseudomonadati</taxon>
        <taxon>Pseudomonadota</taxon>
        <taxon>Gammaproteobacteria</taxon>
        <taxon>Pseudomonadales</taxon>
        <taxon>Pseudomonadaceae</taxon>
        <taxon>Pseudomonas</taxon>
    </lineage>
</organism>
<dbReference type="Gene3D" id="3.40.120.10">
    <property type="entry name" value="Alpha-D-Glucose-1,6-Bisphosphate, subunit A, domain 3"/>
    <property type="match status" value="2"/>
</dbReference>
<evidence type="ECO:0000313" key="10">
    <source>
        <dbReference type="Proteomes" id="UP000253594"/>
    </source>
</evidence>
<evidence type="ECO:0000256" key="1">
    <source>
        <dbReference type="ARBA" id="ARBA00001946"/>
    </source>
</evidence>
<dbReference type="InterPro" id="IPR005845">
    <property type="entry name" value="A-D-PHexomutase_a/b/a-II"/>
</dbReference>
<dbReference type="EMBL" id="QORE01002155">
    <property type="protein sequence ID" value="RCI70387.1"/>
    <property type="molecule type" value="Genomic_DNA"/>
</dbReference>
<dbReference type="GO" id="GO:0004615">
    <property type="term" value="F:phosphomannomutase activity"/>
    <property type="evidence" value="ECO:0007669"/>
    <property type="project" value="TreeGrafter"/>
</dbReference>
<reference evidence="9 10" key="1">
    <citation type="submission" date="2018-07" db="EMBL/GenBank/DDBJ databases">
        <title>Mechanisms of high-level aminoglycoside resistance among Gram-negative pathogens in Brazil.</title>
        <authorList>
            <person name="Ballaben A.S."/>
            <person name="Darini A.L.C."/>
            <person name="Doi Y."/>
        </authorList>
    </citation>
    <scope>NUCLEOTIDE SEQUENCE [LARGE SCALE GENOMIC DNA]</scope>
    <source>
        <strain evidence="9 10">B2-305</strain>
    </source>
</reference>
<dbReference type="GO" id="GO:0000287">
    <property type="term" value="F:magnesium ion binding"/>
    <property type="evidence" value="ECO:0007669"/>
    <property type="project" value="InterPro"/>
</dbReference>
<dbReference type="GO" id="GO:0006048">
    <property type="term" value="P:UDP-N-acetylglucosamine biosynthetic process"/>
    <property type="evidence" value="ECO:0007669"/>
    <property type="project" value="TreeGrafter"/>
</dbReference>
<gene>
    <name evidence="9" type="primary">glmM</name>
    <name evidence="9" type="ORF">DT376_34825</name>
</gene>
<evidence type="ECO:0000256" key="4">
    <source>
        <dbReference type="ARBA" id="ARBA00022842"/>
    </source>
</evidence>
<evidence type="ECO:0000256" key="6">
    <source>
        <dbReference type="RuleBase" id="RU004326"/>
    </source>
</evidence>
<evidence type="ECO:0000256" key="3">
    <source>
        <dbReference type="ARBA" id="ARBA00022553"/>
    </source>
</evidence>
<feature type="non-terminal residue" evidence="9">
    <location>
        <position position="1"/>
    </location>
</feature>
<dbReference type="GO" id="GO:0008966">
    <property type="term" value="F:phosphoglucosamine mutase activity"/>
    <property type="evidence" value="ECO:0007669"/>
    <property type="project" value="UniProtKB-EC"/>
</dbReference>
<dbReference type="FunFam" id="3.40.120.10:FF:000003">
    <property type="entry name" value="Phosphoglucosamine mutase"/>
    <property type="match status" value="1"/>
</dbReference>
<dbReference type="Proteomes" id="UP000253594">
    <property type="component" value="Unassembled WGS sequence"/>
</dbReference>
<dbReference type="AlphaFoldDB" id="A0A367LYT9"/>
<dbReference type="InterPro" id="IPR050060">
    <property type="entry name" value="Phosphoglucosamine_mutase"/>
</dbReference>
<dbReference type="PANTHER" id="PTHR42946:SF1">
    <property type="entry name" value="PHOSPHOGLUCOMUTASE (ALPHA-D-GLUCOSE-1,6-BISPHOSPHATE-DEPENDENT)"/>
    <property type="match status" value="1"/>
</dbReference>
<keyword evidence="6" id="KW-0479">Metal-binding</keyword>
<evidence type="ECO:0000259" key="8">
    <source>
        <dbReference type="Pfam" id="PF02879"/>
    </source>
</evidence>
<sequence>SAFEAGLSASGADTLLLGPMPTPGIAYLTRTFHAEAGVVISASHNPHDDNGIKFFSGQGTKLPDDVELMIEELLDAPMTVVESARLGKVSRINDAAGRYIEFCKSSVPTSTDFNGLKVVLDCANGATYKIAPSVFRELGAEVTVLAASPNGLNINDKCGSTHLDGLQAAVVEHHADLGIAFDGDG</sequence>
<dbReference type="PRINTS" id="PR00509">
    <property type="entry name" value="PGMPMM"/>
</dbReference>
<dbReference type="GO" id="GO:0009252">
    <property type="term" value="P:peptidoglycan biosynthetic process"/>
    <property type="evidence" value="ECO:0007669"/>
    <property type="project" value="TreeGrafter"/>
</dbReference>
<name>A0A367LYT9_PSEAI</name>
<feature type="domain" description="Alpha-D-phosphohexomutase alpha/beta/alpha" evidence="7">
    <location>
        <begin position="2"/>
        <end position="75"/>
    </location>
</feature>
<dbReference type="SUPFAM" id="SSF53738">
    <property type="entry name" value="Phosphoglucomutase, first 3 domains"/>
    <property type="match status" value="2"/>
</dbReference>
<dbReference type="GO" id="GO:0005829">
    <property type="term" value="C:cytosol"/>
    <property type="evidence" value="ECO:0007669"/>
    <property type="project" value="TreeGrafter"/>
</dbReference>
<dbReference type="InterPro" id="IPR005844">
    <property type="entry name" value="A-D-PHexomutase_a/b/a-I"/>
</dbReference>
<feature type="domain" description="Alpha-D-phosphohexomutase alpha/beta/alpha" evidence="8">
    <location>
        <begin position="98"/>
        <end position="185"/>
    </location>
</feature>
<accession>A0A367LYT9</accession>
<evidence type="ECO:0000256" key="5">
    <source>
        <dbReference type="ARBA" id="ARBA00023235"/>
    </source>
</evidence>
<dbReference type="InterPro" id="IPR005841">
    <property type="entry name" value="Alpha-D-phosphohexomutase_SF"/>
</dbReference>
<evidence type="ECO:0000256" key="2">
    <source>
        <dbReference type="ARBA" id="ARBA00010231"/>
    </source>
</evidence>
<keyword evidence="3" id="KW-0597">Phosphoprotein</keyword>
<keyword evidence="5 9" id="KW-0413">Isomerase</keyword>
<proteinExistence type="inferred from homology"/>
<dbReference type="PANTHER" id="PTHR42946">
    <property type="entry name" value="PHOSPHOHEXOSE MUTASE"/>
    <property type="match status" value="1"/>
</dbReference>
<comment type="caution">
    <text evidence="9">The sequence shown here is derived from an EMBL/GenBank/DDBJ whole genome shotgun (WGS) entry which is preliminary data.</text>
</comment>
<evidence type="ECO:0000259" key="7">
    <source>
        <dbReference type="Pfam" id="PF02878"/>
    </source>
</evidence>
<comment type="cofactor">
    <cofactor evidence="1">
        <name>Mg(2+)</name>
        <dbReference type="ChEBI" id="CHEBI:18420"/>
    </cofactor>
</comment>
<dbReference type="PROSITE" id="PS00710">
    <property type="entry name" value="PGM_PMM"/>
    <property type="match status" value="1"/>
</dbReference>